<dbReference type="EC" id="3.1.26.4" evidence="16"/>
<dbReference type="InterPro" id="IPR028581">
    <property type="entry name" value="DeoC_typeI"/>
</dbReference>
<feature type="binding site" evidence="16">
    <location>
        <position position="234"/>
    </location>
    <ligand>
        <name>Mg(2+)</name>
        <dbReference type="ChEBI" id="CHEBI:18420"/>
        <label>1</label>
    </ligand>
</feature>
<accession>A0A7C3GKT4</accession>
<dbReference type="NCBIfam" id="TIGR00126">
    <property type="entry name" value="deoC"/>
    <property type="match status" value="1"/>
</dbReference>
<feature type="active site" description="Proton donor/acceptor" evidence="17">
    <location>
        <position position="183"/>
    </location>
</feature>
<comment type="catalytic activity">
    <reaction evidence="14 17">
        <text>2-deoxy-D-ribose 5-phosphate = D-glyceraldehyde 3-phosphate + acetaldehyde</text>
        <dbReference type="Rhea" id="RHEA:12821"/>
        <dbReference type="ChEBI" id="CHEBI:15343"/>
        <dbReference type="ChEBI" id="CHEBI:59776"/>
        <dbReference type="ChEBI" id="CHEBI:62877"/>
        <dbReference type="EC" id="4.1.2.4"/>
    </reaction>
</comment>
<evidence type="ECO:0000256" key="4">
    <source>
        <dbReference type="ARBA" id="ARBA00010936"/>
    </source>
</evidence>
<dbReference type="SUPFAM" id="SSF51569">
    <property type="entry name" value="Aldolase"/>
    <property type="match status" value="1"/>
</dbReference>
<feature type="binding site" evidence="16">
    <location>
        <position position="358"/>
    </location>
    <ligand>
        <name>Mg(2+)</name>
        <dbReference type="ChEBI" id="CHEBI:18420"/>
        <label>2</label>
    </ligand>
</feature>
<comment type="catalytic activity">
    <reaction evidence="1 16">
        <text>Endonucleolytic cleavage to 5'-phosphomonoester.</text>
        <dbReference type="EC" id="3.1.26.4"/>
    </reaction>
</comment>
<evidence type="ECO:0000256" key="13">
    <source>
        <dbReference type="ARBA" id="ARBA00023270"/>
    </source>
</evidence>
<dbReference type="Pfam" id="PF01791">
    <property type="entry name" value="DeoC"/>
    <property type="match status" value="1"/>
</dbReference>
<name>A0A7C3GKT4_9BACT</name>
<comment type="similarity">
    <text evidence="3 16">Belongs to the RNase H family.</text>
</comment>
<dbReference type="SUPFAM" id="SSF53098">
    <property type="entry name" value="Ribonuclease H-like"/>
    <property type="match status" value="1"/>
</dbReference>
<evidence type="ECO:0000256" key="5">
    <source>
        <dbReference type="ARBA" id="ARBA00011245"/>
    </source>
</evidence>
<comment type="subcellular location">
    <subcellularLocation>
        <location evidence="16">Cytoplasm</location>
    </subcellularLocation>
</comment>
<keyword evidence="6 16" id="KW-0963">Cytoplasm</keyword>
<dbReference type="HAMAP" id="MF_00042">
    <property type="entry name" value="RNase_H"/>
    <property type="match status" value="1"/>
</dbReference>
<dbReference type="InterPro" id="IPR012337">
    <property type="entry name" value="RNaseH-like_sf"/>
</dbReference>
<dbReference type="CDD" id="cd00959">
    <property type="entry name" value="DeoC"/>
    <property type="match status" value="1"/>
</dbReference>
<feature type="binding site" evidence="16">
    <location>
        <position position="234"/>
    </location>
    <ligand>
        <name>Mg(2+)</name>
        <dbReference type="ChEBI" id="CHEBI:18420"/>
        <label>2</label>
    </ligand>
</feature>
<evidence type="ECO:0000256" key="1">
    <source>
        <dbReference type="ARBA" id="ARBA00000077"/>
    </source>
</evidence>
<dbReference type="NCBIfam" id="NF001236">
    <property type="entry name" value="PRK00203.1"/>
    <property type="match status" value="1"/>
</dbReference>
<dbReference type="InterPro" id="IPR022892">
    <property type="entry name" value="RNaseHI"/>
</dbReference>
<evidence type="ECO:0000256" key="11">
    <source>
        <dbReference type="ARBA" id="ARBA00022842"/>
    </source>
</evidence>
<dbReference type="PANTHER" id="PTHR10889">
    <property type="entry name" value="DEOXYRIBOSE-PHOSPHATE ALDOLASE"/>
    <property type="match status" value="1"/>
</dbReference>
<evidence type="ECO:0000256" key="9">
    <source>
        <dbReference type="ARBA" id="ARBA00022759"/>
    </source>
</evidence>
<reference evidence="19" key="1">
    <citation type="journal article" date="2020" name="mSystems">
        <title>Genome- and Community-Level Interaction Insights into Carbon Utilization and Element Cycling Functions of Hydrothermarchaeota in Hydrothermal Sediment.</title>
        <authorList>
            <person name="Zhou Z."/>
            <person name="Liu Y."/>
            <person name="Xu W."/>
            <person name="Pan J."/>
            <person name="Luo Z.H."/>
            <person name="Li M."/>
        </authorList>
    </citation>
    <scope>NUCLEOTIDE SEQUENCE [LARGE SCALE GENOMIC DNA]</scope>
    <source>
        <strain evidence="19">HyVt-483</strain>
    </source>
</reference>
<feature type="active site" description="Schiff-base intermediate with acetaldehyde" evidence="17">
    <location>
        <position position="154"/>
    </location>
</feature>
<dbReference type="GO" id="GO:0004139">
    <property type="term" value="F:deoxyribose-phosphate aldolase activity"/>
    <property type="evidence" value="ECO:0007669"/>
    <property type="project" value="UniProtKB-UniRule"/>
</dbReference>
<feature type="active site" description="Proton donor/acceptor" evidence="17">
    <location>
        <position position="92"/>
    </location>
</feature>
<dbReference type="EC" id="4.1.2.4" evidence="17"/>
<dbReference type="SMART" id="SM01133">
    <property type="entry name" value="DeoC"/>
    <property type="match status" value="1"/>
</dbReference>
<dbReference type="GO" id="GO:0016052">
    <property type="term" value="P:carbohydrate catabolic process"/>
    <property type="evidence" value="ECO:0007669"/>
    <property type="project" value="TreeGrafter"/>
</dbReference>
<protein>
    <recommendedName>
        <fullName evidence="16 17">Multifunctional fusion protein</fullName>
    </recommendedName>
    <domain>
        <recommendedName>
            <fullName evidence="17">Deoxyribose-phosphate aldolase</fullName>
            <shortName evidence="17">DERA</shortName>
            <ecNumber evidence="17">4.1.2.4</ecNumber>
        </recommendedName>
        <alternativeName>
            <fullName evidence="17">2-deoxy-D-ribose 5-phosphate aldolase</fullName>
        </alternativeName>
        <alternativeName>
            <fullName evidence="17">Phosphodeoxyriboaldolase</fullName>
            <shortName evidence="17">Deoxyriboaldolase</shortName>
        </alternativeName>
    </domain>
    <domain>
        <recommendedName>
            <fullName evidence="16">Ribonuclease H</fullName>
            <shortName evidence="16">RNase H</shortName>
            <ecNumber evidence="16">3.1.26.4</ecNumber>
        </recommendedName>
    </domain>
</protein>
<dbReference type="Proteomes" id="UP000886043">
    <property type="component" value="Unassembled WGS sequence"/>
</dbReference>
<keyword evidence="8 16" id="KW-0479">Metal-binding</keyword>
<evidence type="ECO:0000256" key="12">
    <source>
        <dbReference type="ARBA" id="ARBA00023239"/>
    </source>
</evidence>
<dbReference type="Gene3D" id="3.30.420.10">
    <property type="entry name" value="Ribonuclease H-like superfamily/Ribonuclease H"/>
    <property type="match status" value="1"/>
</dbReference>
<comment type="cofactor">
    <cofactor evidence="16">
        <name>Mg(2+)</name>
        <dbReference type="ChEBI" id="CHEBI:18420"/>
    </cofactor>
    <text evidence="16">Binds 1 Mg(2+) ion per subunit. May bind a second metal ion at a regulatory site, or after substrate binding.</text>
</comment>
<evidence type="ECO:0000256" key="3">
    <source>
        <dbReference type="ARBA" id="ARBA00005300"/>
    </source>
</evidence>
<comment type="pathway">
    <text evidence="17">Carbohydrate degradation; 2-deoxy-D-ribose 1-phosphate degradation; D-glyceraldehyde 3-phosphate and acetaldehyde from 2-deoxy-alpha-D-ribose 1-phosphate: step 2/2.</text>
</comment>
<evidence type="ECO:0000313" key="19">
    <source>
        <dbReference type="EMBL" id="HFC97981.1"/>
    </source>
</evidence>
<dbReference type="GO" id="GO:0006401">
    <property type="term" value="P:RNA catabolic process"/>
    <property type="evidence" value="ECO:0007669"/>
    <property type="project" value="UniProtKB-UniRule"/>
</dbReference>
<dbReference type="GO" id="GO:0000287">
    <property type="term" value="F:magnesium ion binding"/>
    <property type="evidence" value="ECO:0007669"/>
    <property type="project" value="UniProtKB-UniRule"/>
</dbReference>
<dbReference type="HAMAP" id="MF_00114">
    <property type="entry name" value="DeoC_type1"/>
    <property type="match status" value="1"/>
</dbReference>
<evidence type="ECO:0000256" key="2">
    <source>
        <dbReference type="ARBA" id="ARBA00004065"/>
    </source>
</evidence>
<dbReference type="InterPro" id="IPR013785">
    <property type="entry name" value="Aldolase_TIM"/>
</dbReference>
<evidence type="ECO:0000256" key="7">
    <source>
        <dbReference type="ARBA" id="ARBA00022722"/>
    </source>
</evidence>
<comment type="function">
    <text evidence="2 16">Endonuclease that specifically degrades the RNA of RNA-DNA hybrids.</text>
</comment>
<evidence type="ECO:0000256" key="10">
    <source>
        <dbReference type="ARBA" id="ARBA00022801"/>
    </source>
</evidence>
<evidence type="ECO:0000259" key="18">
    <source>
        <dbReference type="PROSITE" id="PS50879"/>
    </source>
</evidence>
<dbReference type="InterPro" id="IPR002156">
    <property type="entry name" value="RNaseH_domain"/>
</dbReference>
<proteinExistence type="inferred from homology"/>
<evidence type="ECO:0000256" key="14">
    <source>
        <dbReference type="ARBA" id="ARBA00048791"/>
    </source>
</evidence>
<evidence type="ECO:0000256" key="15">
    <source>
        <dbReference type="ARBA" id="ARBA00056337"/>
    </source>
</evidence>
<keyword evidence="12 17" id="KW-0456">Lyase</keyword>
<comment type="subunit">
    <text evidence="5 16">Monomer.</text>
</comment>
<evidence type="ECO:0000256" key="8">
    <source>
        <dbReference type="ARBA" id="ARBA00022723"/>
    </source>
</evidence>
<dbReference type="InterPro" id="IPR011343">
    <property type="entry name" value="DeoC"/>
</dbReference>
<keyword evidence="9 16" id="KW-0255">Endonuclease</keyword>
<keyword evidence="10 16" id="KW-0378">Hydrolase</keyword>
<dbReference type="GO" id="GO:0003676">
    <property type="term" value="F:nucleic acid binding"/>
    <property type="evidence" value="ECO:0007669"/>
    <property type="project" value="InterPro"/>
</dbReference>
<comment type="caution">
    <text evidence="19">The sequence shown here is derived from an EMBL/GenBank/DDBJ whole genome shotgun (WGS) entry which is preliminary data.</text>
</comment>
<keyword evidence="13 17" id="KW-0704">Schiff base</keyword>
<sequence>MKPINPAPYIEHTLLKPTATQKDVERLCAEARELGMVGVCVPPVWVPLARKCLSGSEVRVVTVVGFPLGFEPVEIKVAQAELYTDLGAQELDMVLNLALLKAGELSGVLSEVEEVVRAAEPAPVKVILECGYLTEAEKRELSRRIPETGAAYLKTATGFGPQGAKPEDIRLLREASGGRIRIKAAGGIRTLDQCLSFLEAGAERIGTSSGADIVREYLALTRGEALPEVEIFVDGACLGNPGPGGFAALLRARGQERVITGGEEATTNNRMELRAAIEALRALKRPCRVRIHTDSRYLLQGATEWLPRWERSGFRTADKKPVKNRDLWEELARLLKTHRVEWVWVEGHAGHPENERCDRLAREEARKRKT</sequence>
<comment type="function">
    <text evidence="15 17">Catalyzes a reversible aldol reaction between acetaldehyde and D-glyceraldehyde 3-phosphate to generate 2-deoxy-D-ribose 5-phosphate.</text>
</comment>
<dbReference type="InterPro" id="IPR036397">
    <property type="entry name" value="RNaseH_sf"/>
</dbReference>
<gene>
    <name evidence="16" type="primary">rnhA</name>
    <name evidence="17" type="synonym">deoC</name>
    <name evidence="19" type="ORF">ENJ40_05940</name>
</gene>
<dbReference type="PANTHER" id="PTHR10889:SF1">
    <property type="entry name" value="DEOXYRIBOSE-PHOSPHATE ALDOLASE"/>
    <property type="match status" value="1"/>
</dbReference>
<keyword evidence="11 16" id="KW-0460">Magnesium</keyword>
<feature type="binding site" evidence="16">
    <location>
        <position position="294"/>
    </location>
    <ligand>
        <name>Mg(2+)</name>
        <dbReference type="ChEBI" id="CHEBI:18420"/>
        <label>1</label>
    </ligand>
</feature>
<dbReference type="Pfam" id="PF00075">
    <property type="entry name" value="RNase_H"/>
    <property type="match status" value="1"/>
</dbReference>
<dbReference type="CDD" id="cd09278">
    <property type="entry name" value="RNase_HI_prokaryote_like"/>
    <property type="match status" value="1"/>
</dbReference>
<dbReference type="PROSITE" id="PS50879">
    <property type="entry name" value="RNASE_H_1"/>
    <property type="match status" value="1"/>
</dbReference>
<dbReference type="UniPathway" id="UPA00002">
    <property type="reaction ID" value="UER00468"/>
</dbReference>
<dbReference type="InterPro" id="IPR002915">
    <property type="entry name" value="DeoC/FbaB/LacD_aldolase"/>
</dbReference>
<evidence type="ECO:0000256" key="6">
    <source>
        <dbReference type="ARBA" id="ARBA00022490"/>
    </source>
</evidence>
<dbReference type="GO" id="GO:0004523">
    <property type="term" value="F:RNA-DNA hybrid ribonuclease activity"/>
    <property type="evidence" value="ECO:0007669"/>
    <property type="project" value="UniProtKB-UniRule"/>
</dbReference>
<dbReference type="GO" id="GO:0006018">
    <property type="term" value="P:2-deoxyribose 1-phosphate catabolic process"/>
    <property type="evidence" value="ECO:0007669"/>
    <property type="project" value="UniProtKB-UniRule"/>
</dbReference>
<evidence type="ECO:0000256" key="17">
    <source>
        <dbReference type="HAMAP-Rule" id="MF_00114"/>
    </source>
</evidence>
<dbReference type="Gene3D" id="3.20.20.70">
    <property type="entry name" value="Aldolase class I"/>
    <property type="match status" value="1"/>
</dbReference>
<feature type="domain" description="RNase H type-1" evidence="18">
    <location>
        <begin position="225"/>
        <end position="366"/>
    </location>
</feature>
<dbReference type="GO" id="GO:0009264">
    <property type="term" value="P:deoxyribonucleotide catabolic process"/>
    <property type="evidence" value="ECO:0007669"/>
    <property type="project" value="UniProtKB-UniRule"/>
</dbReference>
<dbReference type="FunFam" id="3.20.20.70:FF:000044">
    <property type="entry name" value="Deoxyribose-phosphate aldolase"/>
    <property type="match status" value="1"/>
</dbReference>
<comment type="similarity">
    <text evidence="4 17">Belongs to the DeoC/FbaB aldolase family. DeoC type 1 subfamily.</text>
</comment>
<dbReference type="GO" id="GO:0005737">
    <property type="term" value="C:cytoplasm"/>
    <property type="evidence" value="ECO:0007669"/>
    <property type="project" value="UniProtKB-SubCell"/>
</dbReference>
<organism evidence="19">
    <name type="scientific">Thermosulfurimonas dismutans</name>
    <dbReference type="NCBI Taxonomy" id="999894"/>
    <lineage>
        <taxon>Bacteria</taxon>
        <taxon>Pseudomonadati</taxon>
        <taxon>Thermodesulfobacteriota</taxon>
        <taxon>Thermodesulfobacteria</taxon>
        <taxon>Thermodesulfobacteriales</taxon>
        <taxon>Thermodesulfobacteriaceae</taxon>
        <taxon>Thermosulfurimonas</taxon>
    </lineage>
</organism>
<keyword evidence="7 16" id="KW-0540">Nuclease</keyword>
<evidence type="ECO:0000256" key="16">
    <source>
        <dbReference type="HAMAP-Rule" id="MF_00042"/>
    </source>
</evidence>
<dbReference type="FunFam" id="3.30.420.10:FF:000089">
    <property type="entry name" value="Ribonuclease H"/>
    <property type="match status" value="1"/>
</dbReference>
<feature type="binding site" evidence="16">
    <location>
        <position position="272"/>
    </location>
    <ligand>
        <name>Mg(2+)</name>
        <dbReference type="ChEBI" id="CHEBI:18420"/>
        <label>1</label>
    </ligand>
</feature>
<dbReference type="AlphaFoldDB" id="A0A7C3GKT4"/>
<dbReference type="EMBL" id="DRMH01000076">
    <property type="protein sequence ID" value="HFC97981.1"/>
    <property type="molecule type" value="Genomic_DNA"/>
</dbReference>